<reference evidence="2 3" key="1">
    <citation type="submission" date="2017-09" db="EMBL/GenBank/DDBJ databases">
        <title>Large-scale bioinformatics analysis of Bacillus genomes uncovers conserved roles of natural products in bacterial physiology.</title>
        <authorList>
            <consortium name="Agbiome Team Llc"/>
            <person name="Bleich R.M."/>
            <person name="Kirk G.J."/>
            <person name="Santa Maria K.C."/>
            <person name="Allen S.E."/>
            <person name="Farag S."/>
            <person name="Shank E.A."/>
            <person name="Bowers A."/>
        </authorList>
    </citation>
    <scope>NUCLEOTIDE SEQUENCE [LARGE SCALE GENOMIC DNA]</scope>
    <source>
        <strain evidence="2 3">AFS027647</strain>
    </source>
</reference>
<dbReference type="AlphaFoldDB" id="A0A9X6U7C9"/>
<dbReference type="Gene3D" id="3.30.1490.100">
    <property type="entry name" value="DNA polymerase, Y-family, little finger domain"/>
    <property type="match status" value="1"/>
</dbReference>
<name>A0A9X6U7C9_BACCE</name>
<feature type="domain" description="DNA polymerase Y-family little finger" evidence="1">
    <location>
        <begin position="2"/>
        <end position="85"/>
    </location>
</feature>
<accession>A0A9X6U7C9</accession>
<dbReference type="InterPro" id="IPR017961">
    <property type="entry name" value="DNA_pol_Y-fam_little_finger"/>
</dbReference>
<dbReference type="EMBL" id="NUAN01000207">
    <property type="protein sequence ID" value="PEN85543.1"/>
    <property type="molecule type" value="Genomic_DNA"/>
</dbReference>
<dbReference type="Pfam" id="PF11799">
    <property type="entry name" value="IMS_C"/>
    <property type="match status" value="1"/>
</dbReference>
<dbReference type="SUPFAM" id="SSF100879">
    <property type="entry name" value="Lesion bypass DNA polymerase (Y-family), little finger domain"/>
    <property type="match status" value="1"/>
</dbReference>
<dbReference type="InterPro" id="IPR036775">
    <property type="entry name" value="DNA_pol_Y-fam_lit_finger_sf"/>
</dbReference>
<protein>
    <recommendedName>
        <fullName evidence="1">DNA polymerase Y-family little finger domain-containing protein</fullName>
    </recommendedName>
</protein>
<dbReference type="GO" id="GO:0003684">
    <property type="term" value="F:damaged DNA binding"/>
    <property type="evidence" value="ECO:0007669"/>
    <property type="project" value="InterPro"/>
</dbReference>
<evidence type="ECO:0000259" key="1">
    <source>
        <dbReference type="Pfam" id="PF11799"/>
    </source>
</evidence>
<evidence type="ECO:0000313" key="3">
    <source>
        <dbReference type="Proteomes" id="UP000220691"/>
    </source>
</evidence>
<organism evidence="2 3">
    <name type="scientific">Bacillus cereus</name>
    <dbReference type="NCBI Taxonomy" id="1396"/>
    <lineage>
        <taxon>Bacteria</taxon>
        <taxon>Bacillati</taxon>
        <taxon>Bacillota</taxon>
        <taxon>Bacilli</taxon>
        <taxon>Bacillales</taxon>
        <taxon>Bacillaceae</taxon>
        <taxon>Bacillus</taxon>
        <taxon>Bacillus cereus group</taxon>
    </lineage>
</organism>
<dbReference type="Proteomes" id="UP000220691">
    <property type="component" value="Unassembled WGS sequence"/>
</dbReference>
<feature type="non-terminal residue" evidence="2">
    <location>
        <position position="1"/>
    </location>
</feature>
<proteinExistence type="predicted"/>
<gene>
    <name evidence="2" type="ORF">CN553_26760</name>
</gene>
<comment type="caution">
    <text evidence="2">The sequence shown here is derived from an EMBL/GenBank/DDBJ whole genome shotgun (WGS) entry which is preliminary data.</text>
</comment>
<evidence type="ECO:0000313" key="2">
    <source>
        <dbReference type="EMBL" id="PEN85543.1"/>
    </source>
</evidence>
<dbReference type="GO" id="GO:0006281">
    <property type="term" value="P:DNA repair"/>
    <property type="evidence" value="ECO:0007669"/>
    <property type="project" value="InterPro"/>
</dbReference>
<sequence length="138" mass="15924">IEEVCYRLRREKKCAQTIHFSVGYSKKYGGGIKKAHTLNRATNLTMDIYNVCTYFLYERHTGEPIRSVSVSLTNLINEGEEQISLFDNIIQREKEIRLTKVMDEIRTRFGKNSILRGISYTSVATARYRNTLLGGHKS</sequence>